<name>A0A2R8B957_9RHOB</name>
<evidence type="ECO:0000313" key="1">
    <source>
        <dbReference type="EMBL" id="SPH19568.1"/>
    </source>
</evidence>
<evidence type="ECO:0008006" key="3">
    <source>
        <dbReference type="Google" id="ProtNLM"/>
    </source>
</evidence>
<keyword evidence="2" id="KW-1185">Reference proteome</keyword>
<organism evidence="1 2">
    <name type="scientific">Ascidiaceihabitans donghaensis</name>
    <dbReference type="NCBI Taxonomy" id="1510460"/>
    <lineage>
        <taxon>Bacteria</taxon>
        <taxon>Pseudomonadati</taxon>
        <taxon>Pseudomonadota</taxon>
        <taxon>Alphaproteobacteria</taxon>
        <taxon>Rhodobacterales</taxon>
        <taxon>Paracoccaceae</taxon>
        <taxon>Ascidiaceihabitans</taxon>
    </lineage>
</organism>
<sequence>MVYRDYWALAQWVRHHSALVGLENLYIVAHGKDEKIDQIGQGANVITIPRDTLESFDLVRGRLLNGLQASLSHVFDWVIRTDADELIVYDPERYSCLSDVLAGHENAAVFALGCDLFQLESGYELAFTGHYSKAFAVSDDTRLFLHGVRIRKGLVAKYPYQMPPGLYLLHLKYADLSQTAISNQHRENIANQDGIGLPGVAWKDTKKETEKVYNQLLSKENTGFRNAESIAYDKLGSNPIRDAEKRAVRCKKLRFHYKTQPPVWFPNLEP</sequence>
<accession>A0A2R8B957</accession>
<evidence type="ECO:0000313" key="2">
    <source>
        <dbReference type="Proteomes" id="UP000244880"/>
    </source>
</evidence>
<dbReference type="Pfam" id="PF13704">
    <property type="entry name" value="Glyco_tranf_2_4"/>
    <property type="match status" value="1"/>
</dbReference>
<protein>
    <recommendedName>
        <fullName evidence="3">Glycosyltransferase 2-like domain-containing protein</fullName>
    </recommendedName>
</protein>
<dbReference type="Proteomes" id="UP000244880">
    <property type="component" value="Unassembled WGS sequence"/>
</dbReference>
<dbReference type="EMBL" id="OMOR01000001">
    <property type="protein sequence ID" value="SPH19568.1"/>
    <property type="molecule type" value="Genomic_DNA"/>
</dbReference>
<dbReference type="AlphaFoldDB" id="A0A2R8B957"/>
<reference evidence="1 2" key="1">
    <citation type="submission" date="2018-03" db="EMBL/GenBank/DDBJ databases">
        <authorList>
            <person name="Keele B.F."/>
        </authorList>
    </citation>
    <scope>NUCLEOTIDE SEQUENCE [LARGE SCALE GENOMIC DNA]</scope>
    <source>
        <strain evidence="1 2">CECT 8599</strain>
    </source>
</reference>
<proteinExistence type="predicted"/>
<gene>
    <name evidence="1" type="ORF">ASD8599_00302</name>
</gene>